<keyword evidence="2" id="KW-1185">Reference proteome</keyword>
<dbReference type="EMBL" id="KV429052">
    <property type="protein sequence ID" value="KZT70347.1"/>
    <property type="molecule type" value="Genomic_DNA"/>
</dbReference>
<reference evidence="1 2" key="1">
    <citation type="journal article" date="2016" name="Mol. Biol. Evol.">
        <title>Comparative Genomics of Early-Diverging Mushroom-Forming Fungi Provides Insights into the Origins of Lignocellulose Decay Capabilities.</title>
        <authorList>
            <person name="Nagy L.G."/>
            <person name="Riley R."/>
            <person name="Tritt A."/>
            <person name="Adam C."/>
            <person name="Daum C."/>
            <person name="Floudas D."/>
            <person name="Sun H."/>
            <person name="Yadav J.S."/>
            <person name="Pangilinan J."/>
            <person name="Larsson K.H."/>
            <person name="Matsuura K."/>
            <person name="Barry K."/>
            <person name="Labutti K."/>
            <person name="Kuo R."/>
            <person name="Ohm R.A."/>
            <person name="Bhattacharya S.S."/>
            <person name="Shirouzu T."/>
            <person name="Yoshinaga Y."/>
            <person name="Martin F.M."/>
            <person name="Grigoriev I.V."/>
            <person name="Hibbett D.S."/>
        </authorList>
    </citation>
    <scope>NUCLEOTIDE SEQUENCE [LARGE SCALE GENOMIC DNA]</scope>
    <source>
        <strain evidence="1 2">L-15889</strain>
    </source>
</reference>
<sequence>MQIVCSRGALHTCSDLLGRRNATCSGACALGLIAVMTLPEAALFTGCPHYWAEYALWREHE</sequence>
<evidence type="ECO:0000313" key="2">
    <source>
        <dbReference type="Proteomes" id="UP000076727"/>
    </source>
</evidence>
<dbReference type="AlphaFoldDB" id="A0A165R5U1"/>
<protein>
    <submittedName>
        <fullName evidence="1">Uncharacterized protein</fullName>
    </submittedName>
</protein>
<evidence type="ECO:0000313" key="1">
    <source>
        <dbReference type="EMBL" id="KZT70347.1"/>
    </source>
</evidence>
<dbReference type="Proteomes" id="UP000076727">
    <property type="component" value="Unassembled WGS sequence"/>
</dbReference>
<proteinExistence type="predicted"/>
<organism evidence="1 2">
    <name type="scientific">Daedalea quercina L-15889</name>
    <dbReference type="NCBI Taxonomy" id="1314783"/>
    <lineage>
        <taxon>Eukaryota</taxon>
        <taxon>Fungi</taxon>
        <taxon>Dikarya</taxon>
        <taxon>Basidiomycota</taxon>
        <taxon>Agaricomycotina</taxon>
        <taxon>Agaricomycetes</taxon>
        <taxon>Polyporales</taxon>
        <taxon>Fomitopsis</taxon>
    </lineage>
</organism>
<gene>
    <name evidence="1" type="ORF">DAEQUDRAFT_725631</name>
</gene>
<name>A0A165R5U1_9APHY</name>
<accession>A0A165R5U1</accession>